<dbReference type="InterPro" id="IPR035902">
    <property type="entry name" value="Nuc_phospho_transferase"/>
</dbReference>
<dbReference type="SUPFAM" id="SSF52418">
    <property type="entry name" value="Nucleoside phosphorylase/phosphoribosyltransferase catalytic domain"/>
    <property type="match status" value="1"/>
</dbReference>
<feature type="binding site" evidence="5">
    <location>
        <position position="229"/>
    </location>
    <ligand>
        <name>Mg(2+)</name>
        <dbReference type="ChEBI" id="CHEBI:18420"/>
        <label>2</label>
    </ligand>
</feature>
<dbReference type="GeneID" id="303172876"/>
<evidence type="ECO:0000256" key="3">
    <source>
        <dbReference type="ARBA" id="ARBA00022822"/>
    </source>
</evidence>
<comment type="function">
    <text evidence="5">Catalyzes the transfer of the phosphoribosyl group of 5-phosphorylribose-1-pyrophosphate (PRPP) to anthranilate to yield N-(5'-phosphoribosyl)-anthranilate (PRA).</text>
</comment>
<comment type="cofactor">
    <cofactor evidence="5">
        <name>Mg(2+)</name>
        <dbReference type="ChEBI" id="CHEBI:18420"/>
    </cofactor>
    <text evidence="5">Binds 2 magnesium ions per monomer.</text>
</comment>
<sequence>MQDLNSWPTVLETLIAGDDLSIGQAAWAMEQIMTGDAPDSHIGALLAALRAKGESVEELVGFRDAVLTHALELPGGSEMLDIVGTGGDRLKTVNISTMASIVVAASGVPVLKHGNRAVSSLTGTGDVLQVLGLVPESSDPAVVRAIFDEVGISFAHAARFHPGFGNVAALRKSLGIPTVFNVLGPLVHPSRPEASALGVADKAMIEKFVGVYATRGATALVFRGEDGLDEVSTTGFTQIFEVFRGDVIEYSLDARELGIPRASVEDLRGGDPEHNAKVLEATMAGEEGPVRDIVLLNAAVGRAAWQLHTSQGQTGRPLLERIREQLEIVTEALASGAAQKKLDAWRSAVQSR</sequence>
<dbReference type="InterPro" id="IPR005940">
    <property type="entry name" value="Anthranilate_Pribosyl_Tfrase"/>
</dbReference>
<dbReference type="InterPro" id="IPR017459">
    <property type="entry name" value="Glycosyl_Trfase_fam3_N_dom"/>
</dbReference>
<feature type="domain" description="Glycosyl transferase family 3" evidence="6">
    <location>
        <begin position="78"/>
        <end position="338"/>
    </location>
</feature>
<feature type="binding site" evidence="5">
    <location>
        <position position="230"/>
    </location>
    <ligand>
        <name>Mg(2+)</name>
        <dbReference type="ChEBI" id="CHEBI:18420"/>
        <label>1</label>
    </ligand>
</feature>
<feature type="domain" description="Glycosyl transferase family 3 N-terminal" evidence="7">
    <location>
        <begin position="9"/>
        <end position="70"/>
    </location>
</feature>
<reference evidence="8 9" key="1">
    <citation type="submission" date="2017-02" db="EMBL/GenBank/DDBJ databases">
        <authorList>
            <person name="Peterson S.W."/>
        </authorList>
    </citation>
    <scope>NUCLEOTIDE SEQUENCE [LARGE SCALE GENOMIC DNA]</scope>
    <source>
        <strain evidence="8 9">LMG 22410</strain>
    </source>
</reference>
<dbReference type="UniPathway" id="UPA00035">
    <property type="reaction ID" value="UER00041"/>
</dbReference>
<comment type="similarity">
    <text evidence="5">Belongs to the anthranilate phosphoribosyltransferase family.</text>
</comment>
<keyword evidence="3 5" id="KW-0822">Tryptophan biosynthesis</keyword>
<dbReference type="PANTHER" id="PTHR43285:SF2">
    <property type="entry name" value="ANTHRANILATE PHOSPHORIBOSYLTRANSFERASE"/>
    <property type="match status" value="1"/>
</dbReference>
<comment type="pathway">
    <text evidence="5">Amino-acid biosynthesis; L-tryptophan biosynthesis; L-tryptophan from chorismate: step 2/5.</text>
</comment>
<dbReference type="EC" id="2.4.2.18" evidence="5"/>
<comment type="caution">
    <text evidence="5">Lacks conserved residue(s) required for the propagation of feature annotation.</text>
</comment>
<dbReference type="Proteomes" id="UP000195787">
    <property type="component" value="Unassembled WGS sequence"/>
</dbReference>
<keyword evidence="4 5" id="KW-0057">Aromatic amino acid biosynthesis</keyword>
<dbReference type="HAMAP" id="MF_00211">
    <property type="entry name" value="TrpD"/>
    <property type="match status" value="1"/>
</dbReference>
<feature type="binding site" evidence="5">
    <location>
        <position position="84"/>
    </location>
    <ligand>
        <name>5-phospho-alpha-D-ribose 1-diphosphate</name>
        <dbReference type="ChEBI" id="CHEBI:58017"/>
    </ligand>
</feature>
<feature type="binding site" evidence="5">
    <location>
        <position position="92"/>
    </location>
    <ligand>
        <name>5-phospho-alpha-D-ribose 1-diphosphate</name>
        <dbReference type="ChEBI" id="CHEBI:58017"/>
    </ligand>
</feature>
<dbReference type="InterPro" id="IPR000312">
    <property type="entry name" value="Glycosyl_Trfase_fam3"/>
</dbReference>
<evidence type="ECO:0000256" key="4">
    <source>
        <dbReference type="ARBA" id="ARBA00023141"/>
    </source>
</evidence>
<feature type="binding site" evidence="5">
    <location>
        <begin position="112"/>
        <end position="120"/>
    </location>
    <ligand>
        <name>5-phospho-alpha-D-ribose 1-diphosphate</name>
        <dbReference type="ChEBI" id="CHEBI:58017"/>
    </ligand>
</feature>
<dbReference type="InterPro" id="IPR036320">
    <property type="entry name" value="Glycosyl_Trfase_fam3_N_dom_sf"/>
</dbReference>
<keyword evidence="2 5" id="KW-0808">Transferase</keyword>
<feature type="binding site" evidence="5">
    <location>
        <position position="171"/>
    </location>
    <ligand>
        <name>anthranilate</name>
        <dbReference type="ChEBI" id="CHEBI:16567"/>
        <label>2</label>
    </ligand>
</feature>
<feature type="binding site" evidence="5">
    <location>
        <begin position="87"/>
        <end position="88"/>
    </location>
    <ligand>
        <name>5-phospho-alpha-D-ribose 1-diphosphate</name>
        <dbReference type="ChEBI" id="CHEBI:58017"/>
    </ligand>
</feature>
<dbReference type="GO" id="GO:0000162">
    <property type="term" value="P:L-tryptophan biosynthetic process"/>
    <property type="evidence" value="ECO:0007669"/>
    <property type="project" value="UniProtKB-UniRule"/>
</dbReference>
<evidence type="ECO:0000256" key="2">
    <source>
        <dbReference type="ARBA" id="ARBA00022679"/>
    </source>
</evidence>
<dbReference type="GO" id="GO:0000287">
    <property type="term" value="F:magnesium ion binding"/>
    <property type="evidence" value="ECO:0007669"/>
    <property type="project" value="UniProtKB-UniRule"/>
</dbReference>
<dbReference type="NCBIfam" id="TIGR01245">
    <property type="entry name" value="trpD"/>
    <property type="match status" value="1"/>
</dbReference>
<evidence type="ECO:0000259" key="7">
    <source>
        <dbReference type="Pfam" id="PF02885"/>
    </source>
</evidence>
<dbReference type="PANTHER" id="PTHR43285">
    <property type="entry name" value="ANTHRANILATE PHOSPHORIBOSYLTRANSFERASE"/>
    <property type="match status" value="1"/>
</dbReference>
<feature type="binding site" evidence="5">
    <location>
        <position position="124"/>
    </location>
    <ligand>
        <name>5-phospho-alpha-D-ribose 1-diphosphate</name>
        <dbReference type="ChEBI" id="CHEBI:58017"/>
    </ligand>
</feature>
<evidence type="ECO:0000256" key="5">
    <source>
        <dbReference type="HAMAP-Rule" id="MF_00211"/>
    </source>
</evidence>
<keyword evidence="1 5" id="KW-0328">Glycosyltransferase</keyword>
<gene>
    <name evidence="5" type="primary">trpD</name>
    <name evidence="8" type="ORF">CZ674_06520</name>
</gene>
<proteinExistence type="inferred from homology"/>
<dbReference type="GO" id="GO:0005829">
    <property type="term" value="C:cytosol"/>
    <property type="evidence" value="ECO:0007669"/>
    <property type="project" value="TreeGrafter"/>
</dbReference>
<evidence type="ECO:0000256" key="1">
    <source>
        <dbReference type="ARBA" id="ARBA00022676"/>
    </source>
</evidence>
<evidence type="ECO:0000313" key="8">
    <source>
        <dbReference type="EMBL" id="SJM59080.1"/>
    </source>
</evidence>
<dbReference type="Pfam" id="PF02885">
    <property type="entry name" value="Glycos_trans_3N"/>
    <property type="match status" value="1"/>
</dbReference>
<keyword evidence="5" id="KW-0460">Magnesium</keyword>
<feature type="binding site" evidence="5">
    <location>
        <position position="115"/>
    </location>
    <ligand>
        <name>anthranilate</name>
        <dbReference type="ChEBI" id="CHEBI:16567"/>
        <label>1</label>
    </ligand>
</feature>
<dbReference type="Pfam" id="PF00591">
    <property type="entry name" value="Glycos_transf_3"/>
    <property type="match status" value="1"/>
</dbReference>
<comment type="subunit">
    <text evidence="5">Homodimer.</text>
</comment>
<dbReference type="OrthoDB" id="9806430at2"/>
<accession>A0A1R4FST7</accession>
<feature type="binding site" evidence="5">
    <location>
        <begin position="94"/>
        <end position="97"/>
    </location>
    <ligand>
        <name>5-phospho-alpha-D-ribose 1-diphosphate</name>
        <dbReference type="ChEBI" id="CHEBI:58017"/>
    </ligand>
</feature>
<dbReference type="RefSeq" id="WP_086991734.1">
    <property type="nucleotide sequence ID" value="NZ_FUHU01000026.1"/>
</dbReference>
<feature type="binding site" evidence="5">
    <location>
        <position position="230"/>
    </location>
    <ligand>
        <name>Mg(2+)</name>
        <dbReference type="ChEBI" id="CHEBI:18420"/>
        <label>2</label>
    </ligand>
</feature>
<keyword evidence="5" id="KW-0028">Amino-acid biosynthesis</keyword>
<dbReference type="SUPFAM" id="SSF47648">
    <property type="entry name" value="Nucleoside phosphorylase/phosphoribosyltransferase N-terminal domain"/>
    <property type="match status" value="1"/>
</dbReference>
<dbReference type="EMBL" id="FUHU01000026">
    <property type="protein sequence ID" value="SJM59080.1"/>
    <property type="molecule type" value="Genomic_DNA"/>
</dbReference>
<evidence type="ECO:0000313" key="9">
    <source>
        <dbReference type="Proteomes" id="UP000195787"/>
    </source>
</evidence>
<protein>
    <recommendedName>
        <fullName evidence="5">Anthranilate phosphoribosyltransferase</fullName>
        <ecNumber evidence="5">2.4.2.18</ecNumber>
    </recommendedName>
</protein>
<dbReference type="Gene3D" id="3.40.1030.10">
    <property type="entry name" value="Nucleoside phosphorylase/phosphoribosyltransferase catalytic domain"/>
    <property type="match status" value="1"/>
</dbReference>
<feature type="binding site" evidence="5">
    <location>
        <position position="96"/>
    </location>
    <ligand>
        <name>Mg(2+)</name>
        <dbReference type="ChEBI" id="CHEBI:18420"/>
        <label>1</label>
    </ligand>
</feature>
<feature type="binding site" evidence="5">
    <location>
        <position position="84"/>
    </location>
    <ligand>
        <name>anthranilate</name>
        <dbReference type="ChEBI" id="CHEBI:16567"/>
        <label>1</label>
    </ligand>
</feature>
<keyword evidence="5" id="KW-0479">Metal-binding</keyword>
<comment type="catalytic activity">
    <reaction evidence="5">
        <text>N-(5-phospho-beta-D-ribosyl)anthranilate + diphosphate = 5-phospho-alpha-D-ribose 1-diphosphate + anthranilate</text>
        <dbReference type="Rhea" id="RHEA:11768"/>
        <dbReference type="ChEBI" id="CHEBI:16567"/>
        <dbReference type="ChEBI" id="CHEBI:18277"/>
        <dbReference type="ChEBI" id="CHEBI:33019"/>
        <dbReference type="ChEBI" id="CHEBI:58017"/>
        <dbReference type="EC" id="2.4.2.18"/>
    </reaction>
</comment>
<name>A0A1R4FST7_9MICO</name>
<dbReference type="GO" id="GO:0004048">
    <property type="term" value="F:anthranilate phosphoribosyltransferase activity"/>
    <property type="evidence" value="ECO:0007669"/>
    <property type="project" value="UniProtKB-UniRule"/>
</dbReference>
<evidence type="ECO:0000259" key="6">
    <source>
        <dbReference type="Pfam" id="PF00591"/>
    </source>
</evidence>
<dbReference type="Gene3D" id="1.20.970.10">
    <property type="entry name" value="Transferase, Pyrimidine Nucleoside Phosphorylase, Chain C"/>
    <property type="match status" value="1"/>
</dbReference>
<organism evidence="8 9">
    <name type="scientific">Agrococcus casei LMG 22410</name>
    <dbReference type="NCBI Taxonomy" id="1255656"/>
    <lineage>
        <taxon>Bacteria</taxon>
        <taxon>Bacillati</taxon>
        <taxon>Actinomycetota</taxon>
        <taxon>Actinomycetes</taxon>
        <taxon>Micrococcales</taxon>
        <taxon>Microbacteriaceae</taxon>
        <taxon>Agrococcus</taxon>
    </lineage>
</organism>
<keyword evidence="9" id="KW-1185">Reference proteome</keyword>
<dbReference type="AlphaFoldDB" id="A0A1R4FST7"/>